<feature type="compositionally biased region" description="Polar residues" evidence="1">
    <location>
        <begin position="352"/>
        <end position="361"/>
    </location>
</feature>
<reference evidence="3" key="1">
    <citation type="submission" date="2016-08" db="EMBL/GenBank/DDBJ databases">
        <authorList>
            <person name="Seilhamer J.J."/>
        </authorList>
    </citation>
    <scope>NUCLEOTIDE SEQUENCE</scope>
    <source>
        <strain evidence="3">B57</strain>
    </source>
</reference>
<proteinExistence type="predicted"/>
<evidence type="ECO:0000256" key="2">
    <source>
        <dbReference type="SAM" id="Phobius"/>
    </source>
</evidence>
<dbReference type="AlphaFoldDB" id="A0A1R3TD42"/>
<keyword evidence="2" id="KW-0812">Transmembrane</keyword>
<organism evidence="3">
    <name type="scientific">Streptococcus salivarius</name>
    <dbReference type="NCBI Taxonomy" id="1304"/>
    <lineage>
        <taxon>Bacteria</taxon>
        <taxon>Bacillati</taxon>
        <taxon>Bacillota</taxon>
        <taxon>Bacilli</taxon>
        <taxon>Lactobacillales</taxon>
        <taxon>Streptococcaceae</taxon>
        <taxon>Streptococcus</taxon>
    </lineage>
</organism>
<feature type="transmembrane region" description="Helical" evidence="2">
    <location>
        <begin position="54"/>
        <end position="76"/>
    </location>
</feature>
<protein>
    <submittedName>
        <fullName evidence="3">Uncharacterized protein</fullName>
    </submittedName>
</protein>
<accession>A0A1R3TD42</accession>
<evidence type="ECO:0000313" key="3">
    <source>
        <dbReference type="EMBL" id="SCW20648.1"/>
    </source>
</evidence>
<feature type="region of interest" description="Disordered" evidence="1">
    <location>
        <begin position="352"/>
        <end position="374"/>
    </location>
</feature>
<dbReference type="EMBL" id="LT622826">
    <property type="protein sequence ID" value="SCW20648.1"/>
    <property type="molecule type" value="Genomic_DNA"/>
</dbReference>
<sequence length="527" mass="61931">MNRKLILMIWKLILMNWKLILCSELTWIVLIFIFSLSALFYYRQKNVGNDYIKQLSNTLFCSLIALAVIFGGYLCFHPKVGGVFNKLISGEVIVGVAVAFPVLFTWYRKDQKQKELYDYQLYAELKNDYLTWFKSFYEENITLNLALVNLEQIIERVKVFDDISDSGDMHPIDFSSLFVAIQEKFKESCILVPDQSDINNIYESWRMINNKIIDEIDETQRRNHTVQDVYAIDFVKKSEMLEYYDRAYSFNGCKFESDEFVKFVQGDGYGQYKFNYISLDRKLTSEELKIISNSGELNCYFYTDDLGNTLSFDRDQEKEKQDSINLKNSSEEFSCSLSNDLTQTSESLSQEEFSCSLSNDPTQTSESPSQERSSNSYLIYENSDLIYENRDLADYGPINDLIESGKSITVNINNDNSSIKQKIFDELKLSIPMLNKIKNDHYFISRSKNFVPDMKNSEQKKWKWHSWNVLTKMKTEDEKIEFYIFAVQISDRAFECIVINRENLGELLKHKSMTKDLRYFFYFAKEK</sequence>
<reference evidence="3" key="2">
    <citation type="submission" date="2017-02" db="EMBL/GenBank/DDBJ databases">
        <title>Diversity of integrative and conjugative elements of Streptococcus salivarius and their intra- and interspecies transfer.</title>
        <authorList>
            <person name="Dahmane N."/>
            <person name="Libante V."/>
            <person name="Charron-Bourgoin F."/>
            <person name="Guedon E."/>
            <person name="Guedon G."/>
            <person name="Leblond-Bourget N."/>
            <person name="Payot S."/>
        </authorList>
    </citation>
    <scope>NUCLEOTIDE SEQUENCE</scope>
    <source>
        <strain evidence="3">B57</strain>
    </source>
</reference>
<keyword evidence="2" id="KW-1133">Transmembrane helix</keyword>
<keyword evidence="2" id="KW-0472">Membrane</keyword>
<feature type="transmembrane region" description="Helical" evidence="2">
    <location>
        <begin position="88"/>
        <end position="107"/>
    </location>
</feature>
<name>A0A1R3TD42_STRSL</name>
<feature type="transmembrane region" description="Helical" evidence="2">
    <location>
        <begin position="21"/>
        <end position="42"/>
    </location>
</feature>
<evidence type="ECO:0000256" key="1">
    <source>
        <dbReference type="SAM" id="MobiDB-lite"/>
    </source>
</evidence>
<feature type="compositionally biased region" description="Low complexity" evidence="1">
    <location>
        <begin position="362"/>
        <end position="374"/>
    </location>
</feature>